<gene>
    <name evidence="2" type="ORF">NP493_676g00059</name>
</gene>
<dbReference type="InterPro" id="IPR000772">
    <property type="entry name" value="Ricin_B_lectin"/>
</dbReference>
<dbReference type="Pfam" id="PF00652">
    <property type="entry name" value="Ricin_B_lectin"/>
    <property type="match status" value="1"/>
</dbReference>
<dbReference type="SUPFAM" id="SSF50370">
    <property type="entry name" value="Ricin B-like lectins"/>
    <property type="match status" value="2"/>
</dbReference>
<accession>A0AAD9KRI8</accession>
<dbReference type="AlphaFoldDB" id="A0AAD9KRI8"/>
<comment type="caution">
    <text evidence="2">The sequence shown here is derived from an EMBL/GenBank/DDBJ whole genome shotgun (WGS) entry which is preliminary data.</text>
</comment>
<name>A0AAD9KRI8_RIDPI</name>
<reference evidence="2" key="1">
    <citation type="journal article" date="2023" name="Mol. Biol. Evol.">
        <title>Third-Generation Sequencing Reveals the Adaptive Role of the Epigenome in Three Deep-Sea Polychaetes.</title>
        <authorList>
            <person name="Perez M."/>
            <person name="Aroh O."/>
            <person name="Sun Y."/>
            <person name="Lan Y."/>
            <person name="Juniper S.K."/>
            <person name="Young C.R."/>
            <person name="Angers B."/>
            <person name="Qian P.Y."/>
        </authorList>
    </citation>
    <scope>NUCLEOTIDE SEQUENCE</scope>
    <source>
        <strain evidence="2">R07B-5</strain>
    </source>
</reference>
<evidence type="ECO:0000313" key="2">
    <source>
        <dbReference type="EMBL" id="KAK2176191.1"/>
    </source>
</evidence>
<feature type="domain" description="Ricin B lectin" evidence="1">
    <location>
        <begin position="159"/>
        <end position="289"/>
    </location>
</feature>
<dbReference type="SMART" id="SM00458">
    <property type="entry name" value="RICIN"/>
    <property type="match status" value="2"/>
</dbReference>
<evidence type="ECO:0000259" key="1">
    <source>
        <dbReference type="SMART" id="SM00458"/>
    </source>
</evidence>
<keyword evidence="3" id="KW-1185">Reference proteome</keyword>
<dbReference type="Proteomes" id="UP001209878">
    <property type="component" value="Unassembled WGS sequence"/>
</dbReference>
<dbReference type="InterPro" id="IPR035992">
    <property type="entry name" value="Ricin_B-like_lectins"/>
</dbReference>
<proteinExistence type="predicted"/>
<organism evidence="2 3">
    <name type="scientific">Ridgeia piscesae</name>
    <name type="common">Tubeworm</name>
    <dbReference type="NCBI Taxonomy" id="27915"/>
    <lineage>
        <taxon>Eukaryota</taxon>
        <taxon>Metazoa</taxon>
        <taxon>Spiralia</taxon>
        <taxon>Lophotrochozoa</taxon>
        <taxon>Annelida</taxon>
        <taxon>Polychaeta</taxon>
        <taxon>Sedentaria</taxon>
        <taxon>Canalipalpata</taxon>
        <taxon>Sabellida</taxon>
        <taxon>Siboglinidae</taxon>
        <taxon>Ridgeia</taxon>
    </lineage>
</organism>
<dbReference type="Gene3D" id="2.80.10.50">
    <property type="match status" value="2"/>
</dbReference>
<feature type="domain" description="Ricin B lectin" evidence="1">
    <location>
        <begin position="20"/>
        <end position="155"/>
    </location>
</feature>
<evidence type="ECO:0000313" key="3">
    <source>
        <dbReference type="Proteomes" id="UP001209878"/>
    </source>
</evidence>
<dbReference type="PROSITE" id="PS50231">
    <property type="entry name" value="RICIN_B_LECTIN"/>
    <property type="match status" value="1"/>
</dbReference>
<sequence>MTESPRPQLRRQAKAETPVGRYFEIRSKLNGLVLGVSGEDEAVAPGTRVVMCEEHKAGGRRRLRGLWYEDRLTGTIRSRLGKELCMDVDESSVVVVTPYKQGRTEQQLMTTGDVIQGQDDSERVVAADGDNPEPGTGVSMCRYVIADITQKWEFVYTSARYCHIRSAMNDKVLQCLKSDKKLGVTNVFTWRRQDNPSTADMQLWYLDKHGVIHAKVNNLVFDSSSPKKVHLEYLEVGKPEQLWTYSGGRIVNTTRPTHVIAIKNSKNEDGAKLISTKYTGDINQQWKLDFLDEEGEDH</sequence>
<dbReference type="EMBL" id="JAODUO010000676">
    <property type="protein sequence ID" value="KAK2176191.1"/>
    <property type="molecule type" value="Genomic_DNA"/>
</dbReference>
<protein>
    <recommendedName>
        <fullName evidence="1">Ricin B lectin domain-containing protein</fullName>
    </recommendedName>
</protein>